<accession>A0AAE0B042</accession>
<dbReference type="EMBL" id="JANJYJ010000002">
    <property type="protein sequence ID" value="KAK3226985.1"/>
    <property type="molecule type" value="Genomic_DNA"/>
</dbReference>
<protein>
    <submittedName>
        <fullName evidence="1">Uncharacterized protein</fullName>
    </submittedName>
</protein>
<evidence type="ECO:0000313" key="1">
    <source>
        <dbReference type="EMBL" id="KAK3226985.1"/>
    </source>
</evidence>
<dbReference type="Proteomes" id="UP001281410">
    <property type="component" value="Unassembled WGS sequence"/>
</dbReference>
<sequence>MRWDWEANSHWSPFVKAVQKLNEKGSKTAVILDKALRVVLGRGDMAKFWQDAWCDSTPLKTAFPRIYVLSINNVGVLKEFGKWIGKI</sequence>
<evidence type="ECO:0000313" key="2">
    <source>
        <dbReference type="Proteomes" id="UP001281410"/>
    </source>
</evidence>
<name>A0AAE0B042_9ROSI</name>
<reference evidence="1" key="1">
    <citation type="journal article" date="2023" name="Plant J.">
        <title>Genome sequences and population genomics provide insights into the demographic history, inbreeding, and mutation load of two 'living fossil' tree species of Dipteronia.</title>
        <authorList>
            <person name="Feng Y."/>
            <person name="Comes H.P."/>
            <person name="Chen J."/>
            <person name="Zhu S."/>
            <person name="Lu R."/>
            <person name="Zhang X."/>
            <person name="Li P."/>
            <person name="Qiu J."/>
            <person name="Olsen K.M."/>
            <person name="Qiu Y."/>
        </authorList>
    </citation>
    <scope>NUCLEOTIDE SEQUENCE</scope>
    <source>
        <strain evidence="1">NBL</strain>
    </source>
</reference>
<organism evidence="1 2">
    <name type="scientific">Dipteronia sinensis</name>
    <dbReference type="NCBI Taxonomy" id="43782"/>
    <lineage>
        <taxon>Eukaryota</taxon>
        <taxon>Viridiplantae</taxon>
        <taxon>Streptophyta</taxon>
        <taxon>Embryophyta</taxon>
        <taxon>Tracheophyta</taxon>
        <taxon>Spermatophyta</taxon>
        <taxon>Magnoliopsida</taxon>
        <taxon>eudicotyledons</taxon>
        <taxon>Gunneridae</taxon>
        <taxon>Pentapetalae</taxon>
        <taxon>rosids</taxon>
        <taxon>malvids</taxon>
        <taxon>Sapindales</taxon>
        <taxon>Sapindaceae</taxon>
        <taxon>Hippocastanoideae</taxon>
        <taxon>Acereae</taxon>
        <taxon>Dipteronia</taxon>
    </lineage>
</organism>
<proteinExistence type="predicted"/>
<comment type="caution">
    <text evidence="1">The sequence shown here is derived from an EMBL/GenBank/DDBJ whole genome shotgun (WGS) entry which is preliminary data.</text>
</comment>
<dbReference type="AlphaFoldDB" id="A0AAE0B042"/>
<gene>
    <name evidence="1" type="ORF">Dsin_006847</name>
</gene>
<keyword evidence="2" id="KW-1185">Reference proteome</keyword>